<keyword evidence="1" id="KW-0472">Membrane</keyword>
<dbReference type="EMBL" id="BAAAUV010000007">
    <property type="protein sequence ID" value="GAA3212372.1"/>
    <property type="molecule type" value="Genomic_DNA"/>
</dbReference>
<evidence type="ECO:0008006" key="4">
    <source>
        <dbReference type="Google" id="ProtNLM"/>
    </source>
</evidence>
<keyword evidence="1" id="KW-1133">Transmembrane helix</keyword>
<proteinExistence type="predicted"/>
<organism evidence="2 3">
    <name type="scientific">Actinocorallia longicatena</name>
    <dbReference type="NCBI Taxonomy" id="111803"/>
    <lineage>
        <taxon>Bacteria</taxon>
        <taxon>Bacillati</taxon>
        <taxon>Actinomycetota</taxon>
        <taxon>Actinomycetes</taxon>
        <taxon>Streptosporangiales</taxon>
        <taxon>Thermomonosporaceae</taxon>
        <taxon>Actinocorallia</taxon>
    </lineage>
</organism>
<protein>
    <recommendedName>
        <fullName evidence="4">PH domain-containing protein</fullName>
    </recommendedName>
</protein>
<evidence type="ECO:0000313" key="3">
    <source>
        <dbReference type="Proteomes" id="UP001501237"/>
    </source>
</evidence>
<dbReference type="Proteomes" id="UP001501237">
    <property type="component" value="Unassembled WGS sequence"/>
</dbReference>
<keyword evidence="3" id="KW-1185">Reference proteome</keyword>
<dbReference type="RefSeq" id="WP_344828699.1">
    <property type="nucleotide sequence ID" value="NZ_BAAAUV010000007.1"/>
</dbReference>
<evidence type="ECO:0000256" key="1">
    <source>
        <dbReference type="SAM" id="Phobius"/>
    </source>
</evidence>
<accession>A0ABP6Q8V9</accession>
<feature type="transmembrane region" description="Helical" evidence="1">
    <location>
        <begin position="70"/>
        <end position="91"/>
    </location>
</feature>
<keyword evidence="1" id="KW-0812">Transmembrane</keyword>
<reference evidence="3" key="1">
    <citation type="journal article" date="2019" name="Int. J. Syst. Evol. Microbiol.">
        <title>The Global Catalogue of Microorganisms (GCM) 10K type strain sequencing project: providing services to taxonomists for standard genome sequencing and annotation.</title>
        <authorList>
            <consortium name="The Broad Institute Genomics Platform"/>
            <consortium name="The Broad Institute Genome Sequencing Center for Infectious Disease"/>
            <person name="Wu L."/>
            <person name="Ma J."/>
        </authorList>
    </citation>
    <scope>NUCLEOTIDE SEQUENCE [LARGE SCALE GENOMIC DNA]</scope>
    <source>
        <strain evidence="3">JCM 9377</strain>
    </source>
</reference>
<feature type="transmembrane region" description="Helical" evidence="1">
    <location>
        <begin position="158"/>
        <end position="178"/>
    </location>
</feature>
<evidence type="ECO:0000313" key="2">
    <source>
        <dbReference type="EMBL" id="GAA3212372.1"/>
    </source>
</evidence>
<comment type="caution">
    <text evidence="2">The sequence shown here is derived from an EMBL/GenBank/DDBJ whole genome shotgun (WGS) entry which is preliminary data.</text>
</comment>
<name>A0ABP6Q8V9_9ACTN</name>
<feature type="transmembrane region" description="Helical" evidence="1">
    <location>
        <begin position="133"/>
        <end position="152"/>
    </location>
</feature>
<feature type="transmembrane region" description="Helical" evidence="1">
    <location>
        <begin position="47"/>
        <end position="64"/>
    </location>
</feature>
<gene>
    <name evidence="2" type="ORF">GCM10010468_31670</name>
</gene>
<sequence length="293" mass="31565">MTSDWRDLDRSTRKAILRGEPAPDERTAHIAVHHATTVLGQSLFRRALPLLGWAVVLELPYLVAHELGSPLSPLFLAVLVLGALFLMYRVAASRLAYNRVINGTVAYLPAAPAPAPLPATGEPTAFFQDTRPILLKITGLTVLFAAACGLGFLLDSTLLAVTGAVLTGLLLFLLGYFVHTCVLRPRPLFSFTSGGIEIPSWRLTIPWREIAEIRVTPLRNKPNSPHRVIAFLLTDPAATIGALSRVNAVAARTSLRFYATPLAFADATLHHDADAIARLAAPHTAAPVLRSAV</sequence>